<gene>
    <name evidence="3" type="ORF">ACFFLH_11805</name>
</gene>
<keyword evidence="2" id="KW-0456">Lyase</keyword>
<dbReference type="InterPro" id="IPR006840">
    <property type="entry name" value="ChaC"/>
</dbReference>
<sequence length="198" mass="22465">MTLAIPQPPAQQELWVFAYGSLIWNPGFHYQEVREARLYGYHRALCVWSIEHRGTPEQPGLVFGLDKGGCCRGRVYRVEDAQQWQVLSYLAKRELLTAIYQPRYLRVHTAEGVVTALCFLANAEHPQYAGRLCPEQAALAVAMAAGHSGRSLDYLRNTLSELNLRGLRDARLEHICAQAQHWDSQSERPLVEFPSFAN</sequence>
<dbReference type="SUPFAM" id="SSF110857">
    <property type="entry name" value="Gamma-glutamyl cyclotransferase-like"/>
    <property type="match status" value="1"/>
</dbReference>
<dbReference type="CDD" id="cd06661">
    <property type="entry name" value="GGCT_like"/>
    <property type="match status" value="1"/>
</dbReference>
<dbReference type="Proteomes" id="UP001589628">
    <property type="component" value="Unassembled WGS sequence"/>
</dbReference>
<dbReference type="EMBL" id="JBHLZN010000004">
    <property type="protein sequence ID" value="MFB9887093.1"/>
    <property type="molecule type" value="Genomic_DNA"/>
</dbReference>
<protein>
    <recommendedName>
        <fullName evidence="1">glutathione-specific gamma-glutamylcyclotransferase</fullName>
        <ecNumber evidence="1">4.3.2.7</ecNumber>
    </recommendedName>
</protein>
<reference evidence="3 4" key="1">
    <citation type="submission" date="2024-09" db="EMBL/GenBank/DDBJ databases">
        <authorList>
            <person name="Sun Q."/>
            <person name="Mori K."/>
        </authorList>
    </citation>
    <scope>NUCLEOTIDE SEQUENCE [LARGE SCALE GENOMIC DNA]</scope>
    <source>
        <strain evidence="3 4">ATCC 51285</strain>
    </source>
</reference>
<dbReference type="PANTHER" id="PTHR12192:SF2">
    <property type="entry name" value="GLUTATHIONE-SPECIFIC GAMMA-GLUTAMYLCYCLOTRANSFERASE 2"/>
    <property type="match status" value="1"/>
</dbReference>
<evidence type="ECO:0000256" key="2">
    <source>
        <dbReference type="ARBA" id="ARBA00023239"/>
    </source>
</evidence>
<name>A0ABV5ZCR9_9GAMM</name>
<dbReference type="RefSeq" id="WP_081414509.1">
    <property type="nucleotide sequence ID" value="NZ_JBHLZN010000004.1"/>
</dbReference>
<organism evidence="3 4">
    <name type="scientific">Balneatrix alpica</name>
    <dbReference type="NCBI Taxonomy" id="75684"/>
    <lineage>
        <taxon>Bacteria</taxon>
        <taxon>Pseudomonadati</taxon>
        <taxon>Pseudomonadota</taxon>
        <taxon>Gammaproteobacteria</taxon>
        <taxon>Oceanospirillales</taxon>
        <taxon>Balneatrichaceae</taxon>
        <taxon>Balneatrix</taxon>
    </lineage>
</organism>
<dbReference type="EC" id="4.3.2.7" evidence="1"/>
<dbReference type="PANTHER" id="PTHR12192">
    <property type="entry name" value="CATION TRANSPORT PROTEIN CHAC-RELATED"/>
    <property type="match status" value="1"/>
</dbReference>
<evidence type="ECO:0000313" key="4">
    <source>
        <dbReference type="Proteomes" id="UP001589628"/>
    </source>
</evidence>
<dbReference type="Gene3D" id="3.10.490.10">
    <property type="entry name" value="Gamma-glutamyl cyclotransferase-like"/>
    <property type="match status" value="1"/>
</dbReference>
<dbReference type="InterPro" id="IPR036568">
    <property type="entry name" value="GGCT-like_sf"/>
</dbReference>
<keyword evidence="4" id="KW-1185">Reference proteome</keyword>
<comment type="caution">
    <text evidence="3">The sequence shown here is derived from an EMBL/GenBank/DDBJ whole genome shotgun (WGS) entry which is preliminary data.</text>
</comment>
<evidence type="ECO:0000313" key="3">
    <source>
        <dbReference type="EMBL" id="MFB9887093.1"/>
    </source>
</evidence>
<proteinExistence type="predicted"/>
<evidence type="ECO:0000256" key="1">
    <source>
        <dbReference type="ARBA" id="ARBA00012344"/>
    </source>
</evidence>
<dbReference type="InterPro" id="IPR013024">
    <property type="entry name" value="GGCT-like"/>
</dbReference>
<accession>A0ABV5ZCR9</accession>
<dbReference type="Pfam" id="PF04752">
    <property type="entry name" value="ChaC"/>
    <property type="match status" value="1"/>
</dbReference>